<name>A0A392QYV0_9FABA</name>
<feature type="region of interest" description="Disordered" evidence="1">
    <location>
        <begin position="1"/>
        <end position="25"/>
    </location>
</feature>
<organism evidence="2 3">
    <name type="scientific">Trifolium medium</name>
    <dbReference type="NCBI Taxonomy" id="97028"/>
    <lineage>
        <taxon>Eukaryota</taxon>
        <taxon>Viridiplantae</taxon>
        <taxon>Streptophyta</taxon>
        <taxon>Embryophyta</taxon>
        <taxon>Tracheophyta</taxon>
        <taxon>Spermatophyta</taxon>
        <taxon>Magnoliopsida</taxon>
        <taxon>eudicotyledons</taxon>
        <taxon>Gunneridae</taxon>
        <taxon>Pentapetalae</taxon>
        <taxon>rosids</taxon>
        <taxon>fabids</taxon>
        <taxon>Fabales</taxon>
        <taxon>Fabaceae</taxon>
        <taxon>Papilionoideae</taxon>
        <taxon>50 kb inversion clade</taxon>
        <taxon>NPAAA clade</taxon>
        <taxon>Hologalegina</taxon>
        <taxon>IRL clade</taxon>
        <taxon>Trifolieae</taxon>
        <taxon>Trifolium</taxon>
    </lineage>
</organism>
<dbReference type="PANTHER" id="PTHR33783:SF1">
    <property type="entry name" value="PROTEIN HAIKU1"/>
    <property type="match status" value="1"/>
</dbReference>
<feature type="compositionally biased region" description="Polar residues" evidence="1">
    <location>
        <begin position="1"/>
        <end position="14"/>
    </location>
</feature>
<dbReference type="EMBL" id="LXQA010167414">
    <property type="protein sequence ID" value="MCI28696.1"/>
    <property type="molecule type" value="Genomic_DNA"/>
</dbReference>
<dbReference type="PANTHER" id="PTHR33783">
    <property type="entry name" value="PROTEIN HAIKU1"/>
    <property type="match status" value="1"/>
</dbReference>
<dbReference type="Proteomes" id="UP000265520">
    <property type="component" value="Unassembled WGS sequence"/>
</dbReference>
<comment type="caution">
    <text evidence="2">The sequence shown here is derived from an EMBL/GenBank/DDBJ whole genome shotgun (WGS) entry which is preliminary data.</text>
</comment>
<evidence type="ECO:0000313" key="3">
    <source>
        <dbReference type="Proteomes" id="UP000265520"/>
    </source>
</evidence>
<keyword evidence="3" id="KW-1185">Reference proteome</keyword>
<dbReference type="InterPro" id="IPR039612">
    <property type="entry name" value="VQ_5/9/14"/>
</dbReference>
<accession>A0A392QYV0</accession>
<protein>
    <submittedName>
        <fullName evidence="2">Uncharacterized protein</fullName>
    </submittedName>
</protein>
<dbReference type="AlphaFoldDB" id="A0A392QYV0"/>
<evidence type="ECO:0000313" key="2">
    <source>
        <dbReference type="EMBL" id="MCI28696.1"/>
    </source>
</evidence>
<sequence>MTGKQSNGSNTSAEMTRLQKIRPPPLSIVRPQVSIQVPALVAPPRNPYNVLPVPAHNLQPITSSPHVDNSSTITVESPISTFMRNFEDSTMNL</sequence>
<evidence type="ECO:0000256" key="1">
    <source>
        <dbReference type="SAM" id="MobiDB-lite"/>
    </source>
</evidence>
<proteinExistence type="predicted"/>
<feature type="non-terminal residue" evidence="2">
    <location>
        <position position="93"/>
    </location>
</feature>
<reference evidence="2 3" key="1">
    <citation type="journal article" date="2018" name="Front. Plant Sci.">
        <title>Red Clover (Trifolium pratense) and Zigzag Clover (T. medium) - A Picture of Genomic Similarities and Differences.</title>
        <authorList>
            <person name="Dluhosova J."/>
            <person name="Istvanek J."/>
            <person name="Nedelnik J."/>
            <person name="Repkova J."/>
        </authorList>
    </citation>
    <scope>NUCLEOTIDE SEQUENCE [LARGE SCALE GENOMIC DNA]</scope>
    <source>
        <strain evidence="3">cv. 10/8</strain>
        <tissue evidence="2">Leaf</tissue>
    </source>
</reference>